<gene>
    <name evidence="2" type="ORF">C8D95_10789</name>
</gene>
<sequence>MDDFTMRMLHRAPLVLLIVAGAFLVGSILNAFYTYATFMRSEDYGGGGLGYLLVALFNAFYQPSILLGWAAAVHWLSVIADERRYGK</sequence>
<keyword evidence="1" id="KW-1133">Transmembrane helix</keyword>
<keyword evidence="1" id="KW-0812">Transmembrane</keyword>
<feature type="transmembrane region" description="Helical" evidence="1">
    <location>
        <begin position="12"/>
        <end position="36"/>
    </location>
</feature>
<proteinExistence type="predicted"/>
<reference evidence="2 3" key="1">
    <citation type="submission" date="2018-05" db="EMBL/GenBank/DDBJ databases">
        <title>Genomic Encyclopedia of Type Strains, Phase IV (KMG-IV): sequencing the most valuable type-strain genomes for metagenomic binning, comparative biology and taxonomic classification.</title>
        <authorList>
            <person name="Goeker M."/>
        </authorList>
    </citation>
    <scope>NUCLEOTIDE SEQUENCE [LARGE SCALE GENOMIC DNA]</scope>
    <source>
        <strain evidence="2 3">DSM 103371</strain>
    </source>
</reference>
<dbReference type="AlphaFoldDB" id="A0A316G416"/>
<dbReference type="RefSeq" id="WP_109760025.1">
    <property type="nucleotide sequence ID" value="NZ_CP034588.1"/>
</dbReference>
<name>A0A316G416_9RHOB</name>
<evidence type="ECO:0000256" key="1">
    <source>
        <dbReference type="SAM" id="Phobius"/>
    </source>
</evidence>
<accession>A0A316G416</accession>
<evidence type="ECO:0000313" key="2">
    <source>
        <dbReference type="EMBL" id="PWK55423.1"/>
    </source>
</evidence>
<evidence type="ECO:0000313" key="3">
    <source>
        <dbReference type="Proteomes" id="UP000245390"/>
    </source>
</evidence>
<dbReference type="KEGG" id="salo:EF888_07850"/>
<keyword evidence="3" id="KW-1185">Reference proteome</keyword>
<comment type="caution">
    <text evidence="2">The sequence shown here is derived from an EMBL/GenBank/DDBJ whole genome shotgun (WGS) entry which is preliminary data.</text>
</comment>
<protein>
    <submittedName>
        <fullName evidence="2">Uncharacterized protein</fullName>
    </submittedName>
</protein>
<keyword evidence="1" id="KW-0472">Membrane</keyword>
<organism evidence="2 3">
    <name type="scientific">Silicimonas algicola</name>
    <dbReference type="NCBI Taxonomy" id="1826607"/>
    <lineage>
        <taxon>Bacteria</taxon>
        <taxon>Pseudomonadati</taxon>
        <taxon>Pseudomonadota</taxon>
        <taxon>Alphaproteobacteria</taxon>
        <taxon>Rhodobacterales</taxon>
        <taxon>Paracoccaceae</taxon>
    </lineage>
</organism>
<dbReference type="Proteomes" id="UP000245390">
    <property type="component" value="Unassembled WGS sequence"/>
</dbReference>
<dbReference type="EMBL" id="QGGV01000007">
    <property type="protein sequence ID" value="PWK55423.1"/>
    <property type="molecule type" value="Genomic_DNA"/>
</dbReference>
<feature type="transmembrane region" description="Helical" evidence="1">
    <location>
        <begin position="48"/>
        <end position="77"/>
    </location>
</feature>